<gene>
    <name evidence="2" type="ORF">ACFFNX_18270</name>
</gene>
<dbReference type="PANTHER" id="PTHR43162:SF1">
    <property type="entry name" value="PRESTALK A DIFFERENTIATION PROTEIN A"/>
    <property type="match status" value="1"/>
</dbReference>
<comment type="caution">
    <text evidence="2">The sequence shown here is derived from an EMBL/GenBank/DDBJ whole genome shotgun (WGS) entry which is preliminary data.</text>
</comment>
<dbReference type="EMBL" id="JBHLZP010000123">
    <property type="protein sequence ID" value="MFB9834132.1"/>
    <property type="molecule type" value="Genomic_DNA"/>
</dbReference>
<evidence type="ECO:0000313" key="2">
    <source>
        <dbReference type="EMBL" id="MFB9834132.1"/>
    </source>
</evidence>
<sequence>MAILITGATGTIGRPLVDALAREGAEVRAVTRDPEASGLPAGVDVVTGDPSRPDTIASSLKGVTSVFLHPRAVGEAAADLLALAREHGVERVVALSAINVDDDPAEQPSRFQGDRNKEAEAAAVGSGLEWVSLRCASFAVNTLFTWAPQIRAGDIVRGPYATFAEPLIHERDVAEVAARALSDAGLTGERLRLTGPQFLSHEELVAEIGTVIGRPLRYAEIPPEAFSRAMIERGLPRPFVEALMARYARGVGPAEAVTGEVERILGRPARTYPEWAADHAAAFQN</sequence>
<evidence type="ECO:0000313" key="3">
    <source>
        <dbReference type="Proteomes" id="UP001589627"/>
    </source>
</evidence>
<dbReference type="InterPro" id="IPR016040">
    <property type="entry name" value="NAD(P)-bd_dom"/>
</dbReference>
<protein>
    <submittedName>
        <fullName evidence="2">NAD(P)H-binding protein</fullName>
    </submittedName>
</protein>
<dbReference type="InterPro" id="IPR036291">
    <property type="entry name" value="NAD(P)-bd_dom_sf"/>
</dbReference>
<name>A0ABV5YGG1_9ACTN</name>
<proteinExistence type="predicted"/>
<evidence type="ECO:0000259" key="1">
    <source>
        <dbReference type="Pfam" id="PF13460"/>
    </source>
</evidence>
<keyword evidence="3" id="KW-1185">Reference proteome</keyword>
<accession>A0ABV5YGG1</accession>
<dbReference type="PANTHER" id="PTHR43162">
    <property type="match status" value="1"/>
</dbReference>
<feature type="domain" description="NAD(P)-binding" evidence="1">
    <location>
        <begin position="7"/>
        <end position="183"/>
    </location>
</feature>
<reference evidence="2 3" key="1">
    <citation type="submission" date="2024-09" db="EMBL/GenBank/DDBJ databases">
        <authorList>
            <person name="Sun Q."/>
            <person name="Mori K."/>
        </authorList>
    </citation>
    <scope>NUCLEOTIDE SEQUENCE [LARGE SCALE GENOMIC DNA]</scope>
    <source>
        <strain evidence="2 3">TBRC 0563</strain>
    </source>
</reference>
<dbReference type="SUPFAM" id="SSF51735">
    <property type="entry name" value="NAD(P)-binding Rossmann-fold domains"/>
    <property type="match status" value="1"/>
</dbReference>
<dbReference type="Gene3D" id="3.40.50.720">
    <property type="entry name" value="NAD(P)-binding Rossmann-like Domain"/>
    <property type="match status" value="1"/>
</dbReference>
<dbReference type="Proteomes" id="UP001589627">
    <property type="component" value="Unassembled WGS sequence"/>
</dbReference>
<dbReference type="Pfam" id="PF13460">
    <property type="entry name" value="NAD_binding_10"/>
    <property type="match status" value="1"/>
</dbReference>
<organism evidence="2 3">
    <name type="scientific">Actinoallomurus acaciae</name>
    <dbReference type="NCBI Taxonomy" id="502577"/>
    <lineage>
        <taxon>Bacteria</taxon>
        <taxon>Bacillati</taxon>
        <taxon>Actinomycetota</taxon>
        <taxon>Actinomycetes</taxon>
        <taxon>Streptosporangiales</taxon>
        <taxon>Thermomonosporaceae</taxon>
        <taxon>Actinoallomurus</taxon>
    </lineage>
</organism>
<dbReference type="InterPro" id="IPR051604">
    <property type="entry name" value="Ergot_Alk_Oxidoreductase"/>
</dbReference>